<feature type="transmembrane region" description="Helical" evidence="7">
    <location>
        <begin position="71"/>
        <end position="89"/>
    </location>
</feature>
<feature type="transmembrane region" description="Helical" evidence="7">
    <location>
        <begin position="7"/>
        <end position="26"/>
    </location>
</feature>
<dbReference type="Pfam" id="PF07690">
    <property type="entry name" value="MFS_1"/>
    <property type="match status" value="2"/>
</dbReference>
<dbReference type="InterPro" id="IPR020846">
    <property type="entry name" value="MFS_dom"/>
</dbReference>
<keyword evidence="6 7" id="KW-0472">Membrane</keyword>
<feature type="transmembrane region" description="Helical" evidence="7">
    <location>
        <begin position="38"/>
        <end position="59"/>
    </location>
</feature>
<keyword evidence="4 7" id="KW-0812">Transmembrane</keyword>
<dbReference type="SUPFAM" id="SSF103473">
    <property type="entry name" value="MFS general substrate transporter"/>
    <property type="match status" value="1"/>
</dbReference>
<dbReference type="PRINTS" id="PR01035">
    <property type="entry name" value="TCRTETA"/>
</dbReference>
<dbReference type="STRING" id="79883.GCA_001636495_01318"/>
<name>A0A5D4SV73_9BACI</name>
<keyword evidence="5 7" id="KW-1133">Transmembrane helix</keyword>
<keyword evidence="2" id="KW-0813">Transport</keyword>
<dbReference type="GO" id="GO:0005886">
    <property type="term" value="C:plasma membrane"/>
    <property type="evidence" value="ECO:0007669"/>
    <property type="project" value="UniProtKB-SubCell"/>
</dbReference>
<evidence type="ECO:0000313" key="10">
    <source>
        <dbReference type="Proteomes" id="UP000322524"/>
    </source>
</evidence>
<gene>
    <name evidence="9" type="ORF">FZC76_16470</name>
</gene>
<accession>A0A5D4SV73</accession>
<feature type="transmembrane region" description="Helical" evidence="7">
    <location>
        <begin position="302"/>
        <end position="324"/>
    </location>
</feature>
<evidence type="ECO:0000256" key="3">
    <source>
        <dbReference type="ARBA" id="ARBA00022475"/>
    </source>
</evidence>
<protein>
    <submittedName>
        <fullName evidence="9">Multidrug efflux MFS transporter</fullName>
    </submittedName>
</protein>
<sequence length="398" mass="43232">MFIMWIANFFVAASATMILPFLSLFIETFGNYSDSYVQRWSGFIFGITFLTAFFVSPIWGRIGDKYGFKPILLLTGTGIATSILLMSVVDSVHGLFILRMFMGLATGFIPTSMALISSQAPKEIAGKTLGTLQTGTVSGGLLGPLIGGMLADSFGFAYTFFLTSALIYLAVILVAFGIKEKKKSSANQKEKKYSRKEVLQYILQKPLLLKIMFLSMFIQAANFSIQPLLALYVNELTGGVATNIALLAGFAFSATGFGNLLASRNWGKLGDNIGHDKVIVILMLASSILFIPQALATSLWQLVLFRFLFGMVVGGLIPCMTAYIRNVAPLSMQGEVLGYNVSFRFLGNVIGPVMGGMIAGFYGITTVFYITSFIFLCSGVMLLYSILHSESAKKTAES</sequence>
<keyword evidence="3" id="KW-1003">Cell membrane</keyword>
<feature type="transmembrane region" description="Helical" evidence="7">
    <location>
        <begin position="240"/>
        <end position="262"/>
    </location>
</feature>
<feature type="transmembrane region" description="Helical" evidence="7">
    <location>
        <begin position="95"/>
        <end position="116"/>
    </location>
</feature>
<feature type="transmembrane region" description="Helical" evidence="7">
    <location>
        <begin position="278"/>
        <end position="296"/>
    </location>
</feature>
<reference evidence="9 10" key="1">
    <citation type="submission" date="2019-08" db="EMBL/GenBank/DDBJ databases">
        <title>Bacillus genomes from the desert of Cuatro Cienegas, Coahuila.</title>
        <authorList>
            <person name="Olmedo-Alvarez G."/>
        </authorList>
    </citation>
    <scope>NUCLEOTIDE SEQUENCE [LARGE SCALE GENOMIC DNA]</scope>
    <source>
        <strain evidence="9 10">CH28_1T</strain>
    </source>
</reference>
<evidence type="ECO:0000256" key="6">
    <source>
        <dbReference type="ARBA" id="ARBA00023136"/>
    </source>
</evidence>
<dbReference type="PROSITE" id="PS50850">
    <property type="entry name" value="MFS"/>
    <property type="match status" value="1"/>
</dbReference>
<comment type="caution">
    <text evidence="9">The sequence shown here is derived from an EMBL/GenBank/DDBJ whole genome shotgun (WGS) entry which is preliminary data.</text>
</comment>
<dbReference type="InterPro" id="IPR001958">
    <property type="entry name" value="Tet-R_TetA/multi-R_MdtG-like"/>
</dbReference>
<feature type="transmembrane region" description="Helical" evidence="7">
    <location>
        <begin position="198"/>
        <end position="220"/>
    </location>
</feature>
<feature type="transmembrane region" description="Helical" evidence="7">
    <location>
        <begin position="345"/>
        <end position="362"/>
    </location>
</feature>
<evidence type="ECO:0000256" key="2">
    <source>
        <dbReference type="ARBA" id="ARBA00022448"/>
    </source>
</evidence>
<evidence type="ECO:0000256" key="4">
    <source>
        <dbReference type="ARBA" id="ARBA00022692"/>
    </source>
</evidence>
<evidence type="ECO:0000256" key="5">
    <source>
        <dbReference type="ARBA" id="ARBA00022989"/>
    </source>
</evidence>
<dbReference type="OrthoDB" id="65739at2"/>
<dbReference type="EMBL" id="VTEV01000006">
    <property type="protein sequence ID" value="TYS67205.1"/>
    <property type="molecule type" value="Genomic_DNA"/>
</dbReference>
<dbReference type="GO" id="GO:0022857">
    <property type="term" value="F:transmembrane transporter activity"/>
    <property type="evidence" value="ECO:0007669"/>
    <property type="project" value="InterPro"/>
</dbReference>
<comment type="subcellular location">
    <subcellularLocation>
        <location evidence="1">Cell membrane</location>
        <topology evidence="1">Multi-pass membrane protein</topology>
    </subcellularLocation>
</comment>
<dbReference type="Proteomes" id="UP000322524">
    <property type="component" value="Unassembled WGS sequence"/>
</dbReference>
<dbReference type="InterPro" id="IPR036259">
    <property type="entry name" value="MFS_trans_sf"/>
</dbReference>
<dbReference type="Gene3D" id="1.20.1250.20">
    <property type="entry name" value="MFS general substrate transporter like domains"/>
    <property type="match status" value="2"/>
</dbReference>
<dbReference type="PANTHER" id="PTHR43414">
    <property type="entry name" value="MULTIDRUG RESISTANCE PROTEIN MDTG"/>
    <property type="match status" value="1"/>
</dbReference>
<evidence type="ECO:0000259" key="8">
    <source>
        <dbReference type="PROSITE" id="PS50850"/>
    </source>
</evidence>
<dbReference type="InterPro" id="IPR011701">
    <property type="entry name" value="MFS"/>
</dbReference>
<feature type="domain" description="Major facilitator superfamily (MFS) profile" evidence="8">
    <location>
        <begin position="1"/>
        <end position="390"/>
    </location>
</feature>
<feature type="transmembrane region" description="Helical" evidence="7">
    <location>
        <begin position="156"/>
        <end position="178"/>
    </location>
</feature>
<feature type="transmembrane region" description="Helical" evidence="7">
    <location>
        <begin position="368"/>
        <end position="387"/>
    </location>
</feature>
<proteinExistence type="predicted"/>
<evidence type="ECO:0000313" key="9">
    <source>
        <dbReference type="EMBL" id="TYS67205.1"/>
    </source>
</evidence>
<evidence type="ECO:0000256" key="7">
    <source>
        <dbReference type="SAM" id="Phobius"/>
    </source>
</evidence>
<dbReference type="PANTHER" id="PTHR43414:SF3">
    <property type="entry name" value="LMO2377 PROTEIN"/>
    <property type="match status" value="1"/>
</dbReference>
<dbReference type="AlphaFoldDB" id="A0A5D4SV73"/>
<feature type="transmembrane region" description="Helical" evidence="7">
    <location>
        <begin position="128"/>
        <end position="150"/>
    </location>
</feature>
<evidence type="ECO:0000256" key="1">
    <source>
        <dbReference type="ARBA" id="ARBA00004651"/>
    </source>
</evidence>
<organism evidence="9 10">
    <name type="scientific">Sutcliffiella horikoshii</name>
    <dbReference type="NCBI Taxonomy" id="79883"/>
    <lineage>
        <taxon>Bacteria</taxon>
        <taxon>Bacillati</taxon>
        <taxon>Bacillota</taxon>
        <taxon>Bacilli</taxon>
        <taxon>Bacillales</taxon>
        <taxon>Bacillaceae</taxon>
        <taxon>Sutcliffiella</taxon>
    </lineage>
</organism>